<accession>A0ABX6C2R6</accession>
<gene>
    <name evidence="4" type="ORF">Tbon_09755</name>
</gene>
<proteinExistence type="predicted"/>
<reference evidence="4 5" key="1">
    <citation type="submission" date="2019-08" db="EMBL/GenBank/DDBJ databases">
        <authorList>
            <person name="Toschakov S.V."/>
        </authorList>
    </citation>
    <scope>NUCLEOTIDE SEQUENCE [LARGE SCALE GENOMIC DNA]</scope>
    <source>
        <strain evidence="4 5">3753O</strain>
    </source>
</reference>
<dbReference type="RefSeq" id="WP_158067526.1">
    <property type="nucleotide sequence ID" value="NZ_CP042829.1"/>
</dbReference>
<protein>
    <submittedName>
        <fullName evidence="4">ABC transporter substrate-binding protein</fullName>
    </submittedName>
</protein>
<dbReference type="Proteomes" id="UP000326331">
    <property type="component" value="Chromosome"/>
</dbReference>
<dbReference type="PANTHER" id="PTHR35936:SF17">
    <property type="entry name" value="ARGININE-BINDING EXTRACELLULAR PROTEIN ARTP"/>
    <property type="match status" value="1"/>
</dbReference>
<feature type="signal peptide" evidence="2">
    <location>
        <begin position="1"/>
        <end position="22"/>
    </location>
</feature>
<keyword evidence="1 2" id="KW-0732">Signal</keyword>
<evidence type="ECO:0000256" key="1">
    <source>
        <dbReference type="ARBA" id="ARBA00022729"/>
    </source>
</evidence>
<dbReference type="SMART" id="SM00062">
    <property type="entry name" value="PBPb"/>
    <property type="match status" value="1"/>
</dbReference>
<feature type="chain" id="PRO_5045972827" evidence="2">
    <location>
        <begin position="23"/>
        <end position="290"/>
    </location>
</feature>
<organism evidence="4 5">
    <name type="scientific">Tepidiforma bonchosmolovskayae</name>
    <dbReference type="NCBI Taxonomy" id="2601677"/>
    <lineage>
        <taxon>Bacteria</taxon>
        <taxon>Bacillati</taxon>
        <taxon>Chloroflexota</taxon>
        <taxon>Tepidiformia</taxon>
        <taxon>Tepidiformales</taxon>
        <taxon>Tepidiformaceae</taxon>
        <taxon>Tepidiforma</taxon>
    </lineage>
</organism>
<dbReference type="CDD" id="cd01004">
    <property type="entry name" value="PBP2_MidA_like"/>
    <property type="match status" value="1"/>
</dbReference>
<sequence length="290" mass="30470">MLRRTALRLALAALAVPAFALAACGGDDDDTGGGAAADLVTANVSCKDLNVAAPARIKSAGKFVVASDLSYAPMEFVKPGSNEAIGADIDLARCIAEAWGVTLEVQNTSFDAIIPALTSKKADVIMSSMSVTDERKQQVDFVEYLVAGSGILVKKGNPKNIKSLADLCGKKVAIQVGTVQIDEAEEQNAKCAQKIQVTTFEQNTDTITAVSSGRADAALMDYPVAAYGARQVKGTEVVGEQYNTGPYGIAVRKDDTEVRTAIQAALAAMKEKGKYEAILKYWGLEAGALK</sequence>
<feature type="domain" description="Solute-binding protein family 3/N-terminal" evidence="3">
    <location>
        <begin position="62"/>
        <end position="286"/>
    </location>
</feature>
<dbReference type="Pfam" id="PF00497">
    <property type="entry name" value="SBP_bac_3"/>
    <property type="match status" value="1"/>
</dbReference>
<dbReference type="Gene3D" id="3.40.190.10">
    <property type="entry name" value="Periplasmic binding protein-like II"/>
    <property type="match status" value="2"/>
</dbReference>
<keyword evidence="5" id="KW-1185">Reference proteome</keyword>
<evidence type="ECO:0000313" key="5">
    <source>
        <dbReference type="Proteomes" id="UP000326331"/>
    </source>
</evidence>
<dbReference type="SUPFAM" id="SSF53850">
    <property type="entry name" value="Periplasmic binding protein-like II"/>
    <property type="match status" value="1"/>
</dbReference>
<name>A0ABX6C2R6_9CHLR</name>
<dbReference type="EMBL" id="CP042829">
    <property type="protein sequence ID" value="QFG03571.1"/>
    <property type="molecule type" value="Genomic_DNA"/>
</dbReference>
<evidence type="ECO:0000259" key="3">
    <source>
        <dbReference type="SMART" id="SM00062"/>
    </source>
</evidence>
<dbReference type="PROSITE" id="PS51257">
    <property type="entry name" value="PROKAR_LIPOPROTEIN"/>
    <property type="match status" value="1"/>
</dbReference>
<evidence type="ECO:0000313" key="4">
    <source>
        <dbReference type="EMBL" id="QFG03571.1"/>
    </source>
</evidence>
<evidence type="ECO:0000256" key="2">
    <source>
        <dbReference type="SAM" id="SignalP"/>
    </source>
</evidence>
<dbReference type="InterPro" id="IPR001638">
    <property type="entry name" value="Solute-binding_3/MltF_N"/>
</dbReference>
<reference evidence="4 5" key="2">
    <citation type="submission" date="2019-10" db="EMBL/GenBank/DDBJ databases">
        <title>Thermopilla bonchosmolovskayae gen. nov., sp. nov., a moderately thermophilic Chloroflexi bacterium from a Chukotka hot spring (Arctic, Russia), representing a novel classis Thermopillaia, which include previously uncultivated lineage OLB14.</title>
        <authorList>
            <person name="Kochetkova T.V."/>
            <person name="Zayulina K.S."/>
            <person name="Zhigarkov V.S."/>
            <person name="Minaev N.V."/>
            <person name="Novikov A."/>
            <person name="Toshchakov S.V."/>
            <person name="Elcheninov A.G."/>
            <person name="Kublanov I.V."/>
        </authorList>
    </citation>
    <scope>NUCLEOTIDE SEQUENCE [LARGE SCALE GENOMIC DNA]</scope>
    <source>
        <strain evidence="4 5">3753O</strain>
    </source>
</reference>
<dbReference type="PANTHER" id="PTHR35936">
    <property type="entry name" value="MEMBRANE-BOUND LYTIC MUREIN TRANSGLYCOSYLASE F"/>
    <property type="match status" value="1"/>
</dbReference>